<evidence type="ECO:0000313" key="3">
    <source>
        <dbReference type="Proteomes" id="UP000522590"/>
    </source>
</evidence>
<organism evidence="2 3">
    <name type="scientific">Komagataeibacter swingsii</name>
    <dbReference type="NCBI Taxonomy" id="215220"/>
    <lineage>
        <taxon>Bacteria</taxon>
        <taxon>Pseudomonadati</taxon>
        <taxon>Pseudomonadota</taxon>
        <taxon>Alphaproteobacteria</taxon>
        <taxon>Acetobacterales</taxon>
        <taxon>Acetobacteraceae</taxon>
        <taxon>Komagataeibacter</taxon>
    </lineage>
</organism>
<evidence type="ECO:0000313" key="2">
    <source>
        <dbReference type="EMBL" id="NVN35548.1"/>
    </source>
</evidence>
<reference evidence="2 3" key="1">
    <citation type="submission" date="2020-06" db="EMBL/GenBank/DDBJ databases">
        <title>Description of novel acetic acid bacteria.</title>
        <authorList>
            <person name="Sombolestani A."/>
        </authorList>
    </citation>
    <scope>NUCLEOTIDE SEQUENCE [LARGE SCALE GENOMIC DNA]</scope>
    <source>
        <strain evidence="2 3">LMG 25</strain>
    </source>
</reference>
<proteinExistence type="predicted"/>
<accession>A0A850NV87</accession>
<name>A0A850NV87_9PROT</name>
<keyword evidence="1" id="KW-1133">Transmembrane helix</keyword>
<dbReference type="EMBL" id="JABXXS010000002">
    <property type="protein sequence ID" value="NVN35548.1"/>
    <property type="molecule type" value="Genomic_DNA"/>
</dbReference>
<dbReference type="RefSeq" id="WP_176642225.1">
    <property type="nucleotide sequence ID" value="NZ_JABXXS010000002.1"/>
</dbReference>
<feature type="transmembrane region" description="Helical" evidence="1">
    <location>
        <begin position="33"/>
        <end position="55"/>
    </location>
</feature>
<comment type="caution">
    <text evidence="2">The sequence shown here is derived from an EMBL/GenBank/DDBJ whole genome shotgun (WGS) entry which is preliminary data.</text>
</comment>
<gene>
    <name evidence="2" type="ORF">HUK81_01110</name>
</gene>
<dbReference type="Proteomes" id="UP000522590">
    <property type="component" value="Unassembled WGS sequence"/>
</dbReference>
<keyword evidence="1" id="KW-0472">Membrane</keyword>
<sequence>MTSPTLKEVLDEAFFKKLRQNAAFLQKGGTQKLLFFINALFPGSLSAAIGPWFTLRARS</sequence>
<keyword evidence="1" id="KW-0812">Transmembrane</keyword>
<evidence type="ECO:0000256" key="1">
    <source>
        <dbReference type="SAM" id="Phobius"/>
    </source>
</evidence>
<protein>
    <submittedName>
        <fullName evidence="2">Uncharacterized protein</fullName>
    </submittedName>
</protein>
<dbReference type="AlphaFoldDB" id="A0A850NV87"/>